<dbReference type="PANTHER" id="PTHR42679">
    <property type="entry name" value="S-METHYL-5'-THIOADENOSINE PHOSPHORYLASE"/>
    <property type="match status" value="1"/>
</dbReference>
<gene>
    <name evidence="5" type="ORF">COA96_00310</name>
</gene>
<dbReference type="EMBL" id="NVVJ01000001">
    <property type="protein sequence ID" value="PCJ28661.1"/>
    <property type="molecule type" value="Genomic_DNA"/>
</dbReference>
<comment type="subunit">
    <text evidence="3">Homohexamer. Dimer of a homotrimer.</text>
</comment>
<feature type="site" description="Important for substrate specificity" evidence="3">
    <location>
        <position position="225"/>
    </location>
</feature>
<name>A0A2A5BBE3_9GAMM</name>
<comment type="function">
    <text evidence="3">Purine nucleoside phosphorylase which is highly specific for 6-oxopurine nucleosides. Cleaves guanosine or inosine to respective bases and sugar-1-phosphate molecules. Involved in purine salvage.</text>
</comment>
<evidence type="ECO:0000259" key="4">
    <source>
        <dbReference type="Pfam" id="PF01048"/>
    </source>
</evidence>
<keyword evidence="2 3" id="KW-0808">Transferase</keyword>
<evidence type="ECO:0000313" key="6">
    <source>
        <dbReference type="Proteomes" id="UP000218327"/>
    </source>
</evidence>
<dbReference type="PROSITE" id="PS01240">
    <property type="entry name" value="PNP_MTAP_2"/>
    <property type="match status" value="1"/>
</dbReference>
<dbReference type="InterPro" id="IPR000845">
    <property type="entry name" value="Nucleoside_phosphorylase_d"/>
</dbReference>
<dbReference type="HAMAP" id="MF_01963">
    <property type="entry name" value="MTAP"/>
    <property type="match status" value="1"/>
</dbReference>
<dbReference type="UniPathway" id="UPA00606"/>
<organism evidence="5 6">
    <name type="scientific">SAR86 cluster bacterium</name>
    <dbReference type="NCBI Taxonomy" id="2030880"/>
    <lineage>
        <taxon>Bacteria</taxon>
        <taxon>Pseudomonadati</taxon>
        <taxon>Pseudomonadota</taxon>
        <taxon>Gammaproteobacteria</taxon>
        <taxon>SAR86 cluster</taxon>
    </lineage>
</organism>
<reference evidence="6" key="1">
    <citation type="submission" date="2017-08" db="EMBL/GenBank/DDBJ databases">
        <title>A dynamic microbial community with high functional redundancy inhabits the cold, oxic subseafloor aquifer.</title>
        <authorList>
            <person name="Tully B.J."/>
            <person name="Wheat C.G."/>
            <person name="Glazer B.T."/>
            <person name="Huber J.A."/>
        </authorList>
    </citation>
    <scope>NUCLEOTIDE SEQUENCE [LARGE SCALE GENOMIC DNA]</scope>
</reference>
<accession>A0A2A5BBE3</accession>
<feature type="binding site" evidence="3">
    <location>
        <begin position="50"/>
        <end position="51"/>
    </location>
    <ligand>
        <name>phosphate</name>
        <dbReference type="ChEBI" id="CHEBI:43474"/>
    </ligand>
</feature>
<feature type="binding site" evidence="3">
    <location>
        <position position="190"/>
    </location>
    <ligand>
        <name>phosphate</name>
        <dbReference type="ChEBI" id="CHEBI:43474"/>
    </ligand>
</feature>
<comment type="caution">
    <text evidence="5">The sequence shown here is derived from an EMBL/GenBank/DDBJ whole genome shotgun (WGS) entry which is preliminary data.</text>
</comment>
<evidence type="ECO:0000256" key="3">
    <source>
        <dbReference type="HAMAP-Rule" id="MF_01963"/>
    </source>
</evidence>
<comment type="caution">
    <text evidence="3">Lacks conserved residue(s) required for the propagation of feature annotation.</text>
</comment>
<dbReference type="Pfam" id="PF01048">
    <property type="entry name" value="PNP_UDP_1"/>
    <property type="match status" value="1"/>
</dbReference>
<dbReference type="GO" id="GO:0017061">
    <property type="term" value="F:S-methyl-5-thioadenosine phosphorylase activity"/>
    <property type="evidence" value="ECO:0007669"/>
    <property type="project" value="InterPro"/>
</dbReference>
<dbReference type="Proteomes" id="UP000218327">
    <property type="component" value="Unassembled WGS sequence"/>
</dbReference>
<sequence>MLAIIGGTGLSSLDGFEPATEKVVATPFDDDEVRVQFFNYREQEFVFLPRHGAGHAVPPHKVNYRANIWALSEVGVKSIVAVNAVGGIVDSLGPGSFAVPDQLIDYSHSRKETFFESGLTQVTHIDFSHPYTNKLRACILRALTTVNENSPTKHEVLDGGVYACTQGPRLETAAEIRRLKRDGCDMVGMTGMPEAALAREMNIEYASLALSVNWAAGITDALISLDEIHQILANGMEFVAAVLKEVIQDTGR</sequence>
<protein>
    <recommendedName>
        <fullName evidence="3">Probable 6-oxopurine nucleoside phosphorylase</fullName>
        <ecNumber evidence="3">2.4.2.1</ecNumber>
    </recommendedName>
    <alternativeName>
        <fullName evidence="3">Purine nucleoside phosphorylase</fullName>
        <shortName evidence="3">PNP</shortName>
    </alternativeName>
</protein>
<dbReference type="InterPro" id="IPR010044">
    <property type="entry name" value="MTAP"/>
</dbReference>
<keyword evidence="1 3" id="KW-0328">Glycosyltransferase</keyword>
<feature type="domain" description="Nucleoside phosphorylase" evidence="4">
    <location>
        <begin position="2"/>
        <end position="247"/>
    </location>
</feature>
<feature type="site" description="Important for substrate specificity" evidence="3">
    <location>
        <position position="171"/>
    </location>
</feature>
<dbReference type="SUPFAM" id="SSF53167">
    <property type="entry name" value="Purine and uridine phosphorylases"/>
    <property type="match status" value="1"/>
</dbReference>
<evidence type="ECO:0000256" key="1">
    <source>
        <dbReference type="ARBA" id="ARBA00022676"/>
    </source>
</evidence>
<evidence type="ECO:0000313" key="5">
    <source>
        <dbReference type="EMBL" id="PCJ28661.1"/>
    </source>
</evidence>
<dbReference type="EC" id="2.4.2.1" evidence="3"/>
<proteinExistence type="inferred from homology"/>
<evidence type="ECO:0000256" key="2">
    <source>
        <dbReference type="ARBA" id="ARBA00022679"/>
    </source>
</evidence>
<comment type="similarity">
    <text evidence="3">Belongs to the PNP/MTAP phosphorylase family. MTAP subfamily.</text>
</comment>
<dbReference type="PANTHER" id="PTHR42679:SF2">
    <property type="entry name" value="S-METHYL-5'-THIOADENOSINE PHOSPHORYLASE"/>
    <property type="match status" value="1"/>
</dbReference>
<feature type="binding site" evidence="3">
    <location>
        <begin position="213"/>
        <end position="215"/>
    </location>
    <ligand>
        <name>substrate</name>
    </ligand>
</feature>
<dbReference type="AlphaFoldDB" id="A0A2A5BBE3"/>
<dbReference type="Gene3D" id="3.40.50.1580">
    <property type="entry name" value="Nucleoside phosphorylase domain"/>
    <property type="match status" value="1"/>
</dbReference>
<dbReference type="GO" id="GO:0019509">
    <property type="term" value="P:L-methionine salvage from methylthioadenosine"/>
    <property type="evidence" value="ECO:0007669"/>
    <property type="project" value="TreeGrafter"/>
</dbReference>
<dbReference type="InterPro" id="IPR035994">
    <property type="entry name" value="Nucleoside_phosphorylase_sf"/>
</dbReference>
<feature type="binding site" evidence="3">
    <location>
        <position position="189"/>
    </location>
    <ligand>
        <name>substrate</name>
    </ligand>
</feature>
<comment type="catalytic activity">
    <reaction evidence="3">
        <text>a purine D-ribonucleoside + phosphate = a purine nucleobase + alpha-D-ribose 1-phosphate</text>
        <dbReference type="Rhea" id="RHEA:19805"/>
        <dbReference type="ChEBI" id="CHEBI:26386"/>
        <dbReference type="ChEBI" id="CHEBI:43474"/>
        <dbReference type="ChEBI" id="CHEBI:57720"/>
        <dbReference type="ChEBI" id="CHEBI:142355"/>
        <dbReference type="EC" id="2.4.2.1"/>
    </reaction>
</comment>
<dbReference type="InterPro" id="IPR018099">
    <property type="entry name" value="Purine_phosphorylase-2_CS"/>
</dbReference>
<feature type="binding site" evidence="3">
    <location>
        <position position="8"/>
    </location>
    <ligand>
        <name>phosphate</name>
        <dbReference type="ChEBI" id="CHEBI:43474"/>
    </ligand>
</feature>
<comment type="miscellaneous">
    <text evidence="3">Although this enzyme belongs to the family of MTA phosphorylases based on sequence homology, it has been shown that conserved amino acid substitutions in the substrate binding pocket convert the substrate specificity of this enzyme from 6-aminopurines to 6-oxopurines.</text>
</comment>
<keyword evidence="3" id="KW-0660">Purine salvage</keyword>
<dbReference type="GO" id="GO:0005829">
    <property type="term" value="C:cytosol"/>
    <property type="evidence" value="ECO:0007669"/>
    <property type="project" value="TreeGrafter"/>
</dbReference>
<dbReference type="CDD" id="cd09010">
    <property type="entry name" value="MTAP_SsMTAPII_like_MTIP"/>
    <property type="match status" value="1"/>
</dbReference>
<dbReference type="NCBIfam" id="NF006599">
    <property type="entry name" value="PRK09136.1"/>
    <property type="match status" value="1"/>
</dbReference>
<dbReference type="GO" id="GO:0006166">
    <property type="term" value="P:purine ribonucleoside salvage"/>
    <property type="evidence" value="ECO:0007669"/>
    <property type="project" value="UniProtKB-UniRule"/>
</dbReference>
<comment type="pathway">
    <text evidence="3">Purine metabolism; purine nucleoside salvage.</text>
</comment>